<accession>A0A9J6GS35</accession>
<keyword evidence="2" id="KW-1185">Reference proteome</keyword>
<gene>
    <name evidence="1" type="ORF">HPB48_011471</name>
</gene>
<sequence>MKPDKPWMSPHVKKLFKRRGRLYKKYKKSPTESTEDQLRNLDSLYKVAVTTAKEKYFSRLSKDMTSNSKAFWSYLRKTWKETISIPKIVHEGTDITENSAKANHFNNYFKTIFLKQRSLEELPTYLVDIKVQCRLLQYP</sequence>
<evidence type="ECO:0000313" key="1">
    <source>
        <dbReference type="EMBL" id="KAH9378234.1"/>
    </source>
</evidence>
<name>A0A9J6GS35_HAELO</name>
<comment type="caution">
    <text evidence="1">The sequence shown here is derived from an EMBL/GenBank/DDBJ whole genome shotgun (WGS) entry which is preliminary data.</text>
</comment>
<evidence type="ECO:0000313" key="2">
    <source>
        <dbReference type="Proteomes" id="UP000821853"/>
    </source>
</evidence>
<proteinExistence type="predicted"/>
<dbReference type="Proteomes" id="UP000821853">
    <property type="component" value="Unassembled WGS sequence"/>
</dbReference>
<organism evidence="1 2">
    <name type="scientific">Haemaphysalis longicornis</name>
    <name type="common">Bush tick</name>
    <dbReference type="NCBI Taxonomy" id="44386"/>
    <lineage>
        <taxon>Eukaryota</taxon>
        <taxon>Metazoa</taxon>
        <taxon>Ecdysozoa</taxon>
        <taxon>Arthropoda</taxon>
        <taxon>Chelicerata</taxon>
        <taxon>Arachnida</taxon>
        <taxon>Acari</taxon>
        <taxon>Parasitiformes</taxon>
        <taxon>Ixodida</taxon>
        <taxon>Ixodoidea</taxon>
        <taxon>Ixodidae</taxon>
        <taxon>Haemaphysalinae</taxon>
        <taxon>Haemaphysalis</taxon>
    </lineage>
</organism>
<reference evidence="1 2" key="1">
    <citation type="journal article" date="2020" name="Cell">
        <title>Large-Scale Comparative Analyses of Tick Genomes Elucidate Their Genetic Diversity and Vector Capacities.</title>
        <authorList>
            <consortium name="Tick Genome and Microbiome Consortium (TIGMIC)"/>
            <person name="Jia N."/>
            <person name="Wang J."/>
            <person name="Shi W."/>
            <person name="Du L."/>
            <person name="Sun Y."/>
            <person name="Zhan W."/>
            <person name="Jiang J.F."/>
            <person name="Wang Q."/>
            <person name="Zhang B."/>
            <person name="Ji P."/>
            <person name="Bell-Sakyi L."/>
            <person name="Cui X.M."/>
            <person name="Yuan T.T."/>
            <person name="Jiang B.G."/>
            <person name="Yang W.F."/>
            <person name="Lam T.T."/>
            <person name="Chang Q.C."/>
            <person name="Ding S.J."/>
            <person name="Wang X.J."/>
            <person name="Zhu J.G."/>
            <person name="Ruan X.D."/>
            <person name="Zhao L."/>
            <person name="Wei J.T."/>
            <person name="Ye R.Z."/>
            <person name="Que T.C."/>
            <person name="Du C.H."/>
            <person name="Zhou Y.H."/>
            <person name="Cheng J.X."/>
            <person name="Dai P.F."/>
            <person name="Guo W.B."/>
            <person name="Han X.H."/>
            <person name="Huang E.J."/>
            <person name="Li L.F."/>
            <person name="Wei W."/>
            <person name="Gao Y.C."/>
            <person name="Liu J.Z."/>
            <person name="Shao H.Z."/>
            <person name="Wang X."/>
            <person name="Wang C.C."/>
            <person name="Yang T.C."/>
            <person name="Huo Q.B."/>
            <person name="Li W."/>
            <person name="Chen H.Y."/>
            <person name="Chen S.E."/>
            <person name="Zhou L.G."/>
            <person name="Ni X.B."/>
            <person name="Tian J.H."/>
            <person name="Sheng Y."/>
            <person name="Liu T."/>
            <person name="Pan Y.S."/>
            <person name="Xia L.Y."/>
            <person name="Li J."/>
            <person name="Zhao F."/>
            <person name="Cao W.C."/>
        </authorList>
    </citation>
    <scope>NUCLEOTIDE SEQUENCE [LARGE SCALE GENOMIC DNA]</scope>
    <source>
        <strain evidence="1">HaeL-2018</strain>
    </source>
</reference>
<dbReference type="VEuPathDB" id="VectorBase:HLOH_061650"/>
<protein>
    <submittedName>
        <fullName evidence="1">Uncharacterized protein</fullName>
    </submittedName>
</protein>
<dbReference type="EMBL" id="JABSTR010000008">
    <property type="protein sequence ID" value="KAH9378234.1"/>
    <property type="molecule type" value="Genomic_DNA"/>
</dbReference>
<dbReference type="AlphaFoldDB" id="A0A9J6GS35"/>